<dbReference type="CDD" id="cd01949">
    <property type="entry name" value="GGDEF"/>
    <property type="match status" value="1"/>
</dbReference>
<dbReference type="InterPro" id="IPR000014">
    <property type="entry name" value="PAS"/>
</dbReference>
<dbReference type="PANTHER" id="PTHR44757">
    <property type="entry name" value="DIGUANYLATE CYCLASE DGCP"/>
    <property type="match status" value="1"/>
</dbReference>
<dbReference type="Proteomes" id="UP000011721">
    <property type="component" value="Chromosome"/>
</dbReference>
<dbReference type="PROSITE" id="PS50887">
    <property type="entry name" value="GGDEF"/>
    <property type="match status" value="1"/>
</dbReference>
<dbReference type="Gene3D" id="3.30.450.20">
    <property type="entry name" value="PAS domain"/>
    <property type="match status" value="3"/>
</dbReference>
<evidence type="ECO:0000259" key="2">
    <source>
        <dbReference type="PROSITE" id="PS50113"/>
    </source>
</evidence>
<dbReference type="Gene3D" id="3.30.450.40">
    <property type="match status" value="1"/>
</dbReference>
<dbReference type="InterPro" id="IPR001633">
    <property type="entry name" value="EAL_dom"/>
</dbReference>
<dbReference type="InterPro" id="IPR043128">
    <property type="entry name" value="Rev_trsase/Diguanyl_cyclase"/>
</dbReference>
<dbReference type="PROSITE" id="PS50112">
    <property type="entry name" value="PAS"/>
    <property type="match status" value="1"/>
</dbReference>
<dbReference type="PATRIC" id="fig|1167006.5.peg.3505"/>
<sequence>MSSQSSSIFDKSTSLHGEELLRTLLNAMPDIVCFKDGNGRWLEANKADLELFQLLGIDYVGKKDSELAQFSPFYKGAFLSCEASDEESWKAGKPTQSEEIIPLPGGGSTILDIHKIPLFHENGNRKGLVVLGRDITSQKKAEEELKQRRWQESAINKLLRIGFRNVSLKEQLSEALDIIVKLPWLHFLPRGGIFLIDKKEPESLVLFVQKDMDVSLLKHCQTIRFGECLCGIAAQKREIICTRGLPGKDQYRLGTSEKRHHYIIPIVHLEKVLGVLMLYVEVAHVCEDRHLNFMQVVAGTLALLIERQEAEDSLLTSKANLTKAQEIARLGYWEWFIPENNLFFSDGVYRILERESNQGVVSYNVFLKFVHPDDRQRVQDAVTHVLDTGEPFNIYYRVVTRHRHYLEVRVEGEIEYDTNGLPLRMFGTVQDVTLHRERKKQLALAARVFESSIEGITITDASGIIQSVNQAFTHITGYSREEAVGNKPSILKSDRHDQAFYQAMWSILNDTGRWEGEIWNRRKNGEIYPEYLIITAITDEYDRVTNYVAVFHDLTEIRSYEDQIHFQAYHDALTSLPNRFLMLDRLRVAIGHAQQSSHNVVVLCLDLDNFKHINDSLGHMAGDFLLQQVAERLKACVEDDTTVARLGGDDFAILLEQCEDLKDVVVTAEKILDQFTTSFNLTSYETFITASIGITSFPGDGRDAETLLKNGELAMYRAKIEGKNRYQFFTKGMNSKVIHRLSLENRLRVALDREEFLVYYQPKVSIGSGEILGMEALIRWQTTDGQVISPLDFVPLAEETGLIVPIGEYVLRKACVDTGKWLEKNKKLSVSVNLSARQFMEKDLVGTLVAIVHEVGLPVAHLELEITESVVMGNEQTAIKQLLEFKEAGIRLALDDFGTGYSSLQYLRMMPIDTLKIDRSFIKDIPDNKDSSSIATTIISLAQALNLELVAEGVENRAQLEFLSLQNSKDMQIQGYLFSPPLPDAAFSELLNLNCPYDVVVSSPGRE</sequence>
<dbReference type="InterPro" id="IPR035919">
    <property type="entry name" value="EAL_sf"/>
</dbReference>
<gene>
    <name evidence="5" type="ordered locus">UWK_03247</name>
</gene>
<dbReference type="InterPro" id="IPR001610">
    <property type="entry name" value="PAC"/>
</dbReference>
<dbReference type="eggNOG" id="COG3829">
    <property type="taxonomic scope" value="Bacteria"/>
</dbReference>
<feature type="domain" description="GGDEF" evidence="4">
    <location>
        <begin position="598"/>
        <end position="731"/>
    </location>
</feature>
<dbReference type="Pfam" id="PF13426">
    <property type="entry name" value="PAS_9"/>
    <property type="match status" value="1"/>
</dbReference>
<dbReference type="KEGG" id="dsf:UWK_03247"/>
<dbReference type="Gene3D" id="3.30.70.270">
    <property type="match status" value="1"/>
</dbReference>
<dbReference type="Pfam" id="PF08447">
    <property type="entry name" value="PAS_3"/>
    <property type="match status" value="1"/>
</dbReference>
<dbReference type="InterPro" id="IPR013656">
    <property type="entry name" value="PAS_4"/>
</dbReference>
<feature type="domain" description="PAS" evidence="1">
    <location>
        <begin position="441"/>
        <end position="486"/>
    </location>
</feature>
<dbReference type="Gene3D" id="3.20.20.450">
    <property type="entry name" value="EAL domain"/>
    <property type="match status" value="1"/>
</dbReference>
<dbReference type="PROSITE" id="PS50883">
    <property type="entry name" value="EAL"/>
    <property type="match status" value="1"/>
</dbReference>
<name>M1NJL9_DESSD</name>
<organism evidence="5 6">
    <name type="scientific">Desulfocapsa sulfexigens (strain DSM 10523 / SB164P1)</name>
    <dbReference type="NCBI Taxonomy" id="1167006"/>
    <lineage>
        <taxon>Bacteria</taxon>
        <taxon>Pseudomonadati</taxon>
        <taxon>Thermodesulfobacteriota</taxon>
        <taxon>Desulfobulbia</taxon>
        <taxon>Desulfobulbales</taxon>
        <taxon>Desulfocapsaceae</taxon>
        <taxon>Desulfocapsa</taxon>
    </lineage>
</organism>
<dbReference type="SMART" id="SM00267">
    <property type="entry name" value="GGDEF"/>
    <property type="match status" value="1"/>
</dbReference>
<feature type="domain" description="PAC" evidence="2">
    <location>
        <begin position="95"/>
        <end position="147"/>
    </location>
</feature>
<evidence type="ECO:0000259" key="4">
    <source>
        <dbReference type="PROSITE" id="PS50887"/>
    </source>
</evidence>
<dbReference type="Pfam" id="PF00563">
    <property type="entry name" value="EAL"/>
    <property type="match status" value="1"/>
</dbReference>
<dbReference type="PROSITE" id="PS50113">
    <property type="entry name" value="PAC"/>
    <property type="match status" value="2"/>
</dbReference>
<dbReference type="EMBL" id="CP003985">
    <property type="protein sequence ID" value="AGF79774.1"/>
    <property type="molecule type" value="Genomic_DNA"/>
</dbReference>
<dbReference type="InterPro" id="IPR003018">
    <property type="entry name" value="GAF"/>
</dbReference>
<dbReference type="OrthoDB" id="9759431at2"/>
<feature type="domain" description="EAL" evidence="3">
    <location>
        <begin position="740"/>
        <end position="995"/>
    </location>
</feature>
<dbReference type="InterPro" id="IPR000700">
    <property type="entry name" value="PAS-assoc_C"/>
</dbReference>
<dbReference type="InterPro" id="IPR029016">
    <property type="entry name" value="GAF-like_dom_sf"/>
</dbReference>
<dbReference type="Pfam" id="PF00990">
    <property type="entry name" value="GGDEF"/>
    <property type="match status" value="1"/>
</dbReference>
<dbReference type="RefSeq" id="WP_015405458.1">
    <property type="nucleotide sequence ID" value="NC_020304.1"/>
</dbReference>
<dbReference type="SUPFAM" id="SSF55785">
    <property type="entry name" value="PYP-like sensor domain (PAS domain)"/>
    <property type="match status" value="3"/>
</dbReference>
<dbReference type="PANTHER" id="PTHR44757:SF2">
    <property type="entry name" value="BIOFILM ARCHITECTURE MAINTENANCE PROTEIN MBAA"/>
    <property type="match status" value="1"/>
</dbReference>
<dbReference type="Pfam" id="PF08448">
    <property type="entry name" value="PAS_4"/>
    <property type="match status" value="1"/>
</dbReference>
<keyword evidence="6" id="KW-1185">Reference proteome</keyword>
<dbReference type="NCBIfam" id="TIGR00254">
    <property type="entry name" value="GGDEF"/>
    <property type="match status" value="1"/>
</dbReference>
<dbReference type="SMART" id="SM00052">
    <property type="entry name" value="EAL"/>
    <property type="match status" value="1"/>
</dbReference>
<dbReference type="InterPro" id="IPR035965">
    <property type="entry name" value="PAS-like_dom_sf"/>
</dbReference>
<feature type="domain" description="PAC" evidence="2">
    <location>
        <begin position="514"/>
        <end position="566"/>
    </location>
</feature>
<dbReference type="InterPro" id="IPR000160">
    <property type="entry name" value="GGDEF_dom"/>
</dbReference>
<dbReference type="InterPro" id="IPR029787">
    <property type="entry name" value="Nucleotide_cyclase"/>
</dbReference>
<dbReference type="SUPFAM" id="SSF55781">
    <property type="entry name" value="GAF domain-like"/>
    <property type="match status" value="1"/>
</dbReference>
<dbReference type="Pfam" id="PF13185">
    <property type="entry name" value="GAF_2"/>
    <property type="match status" value="1"/>
</dbReference>
<dbReference type="SUPFAM" id="SSF55073">
    <property type="entry name" value="Nucleotide cyclase"/>
    <property type="match status" value="1"/>
</dbReference>
<protein>
    <submittedName>
        <fullName evidence="5">PAS domain S-box/diguanylate cyclase (GGDEF) domain-containing protein</fullName>
    </submittedName>
</protein>
<proteinExistence type="predicted"/>
<evidence type="ECO:0000259" key="1">
    <source>
        <dbReference type="PROSITE" id="PS50112"/>
    </source>
</evidence>
<dbReference type="Gene3D" id="2.10.70.100">
    <property type="match status" value="1"/>
</dbReference>
<dbReference type="CDD" id="cd01948">
    <property type="entry name" value="EAL"/>
    <property type="match status" value="1"/>
</dbReference>
<dbReference type="SMART" id="SM00086">
    <property type="entry name" value="PAC"/>
    <property type="match status" value="3"/>
</dbReference>
<dbReference type="eggNOG" id="COG5001">
    <property type="taxonomic scope" value="Bacteria"/>
</dbReference>
<dbReference type="NCBIfam" id="TIGR00229">
    <property type="entry name" value="sensory_box"/>
    <property type="match status" value="2"/>
</dbReference>
<dbReference type="STRING" id="1167006.UWK_03247"/>
<dbReference type="InterPro" id="IPR052155">
    <property type="entry name" value="Biofilm_reg_signaling"/>
</dbReference>
<dbReference type="SMART" id="SM00091">
    <property type="entry name" value="PAS"/>
    <property type="match status" value="3"/>
</dbReference>
<dbReference type="eggNOG" id="COG2203">
    <property type="taxonomic scope" value="Bacteria"/>
</dbReference>
<dbReference type="HOGENOM" id="CLU_000445_70_34_7"/>
<dbReference type="InterPro" id="IPR013655">
    <property type="entry name" value="PAS_fold_3"/>
</dbReference>
<dbReference type="CDD" id="cd00130">
    <property type="entry name" value="PAS"/>
    <property type="match status" value="3"/>
</dbReference>
<accession>M1NJL9</accession>
<reference evidence="6" key="1">
    <citation type="journal article" date="2013" name="Stand. Genomic Sci.">
        <title>Complete genome sequence of Desulfocapsa sulfexigens, a marine deltaproteobacterium specialized in disproportionating inorganic sulfur compounds.</title>
        <authorList>
            <person name="Finster K.W."/>
            <person name="Kjeldsen K.U."/>
            <person name="Kube M."/>
            <person name="Reinhardt R."/>
            <person name="Mussmann M."/>
            <person name="Amann R."/>
            <person name="Schreiber L."/>
        </authorList>
    </citation>
    <scope>NUCLEOTIDE SEQUENCE [LARGE SCALE GENOMIC DNA]</scope>
    <source>
        <strain evidence="6">DSM 10523 / SB164P1</strain>
    </source>
</reference>
<evidence type="ECO:0000259" key="3">
    <source>
        <dbReference type="PROSITE" id="PS50883"/>
    </source>
</evidence>
<dbReference type="SUPFAM" id="SSF141868">
    <property type="entry name" value="EAL domain-like"/>
    <property type="match status" value="1"/>
</dbReference>
<evidence type="ECO:0000313" key="6">
    <source>
        <dbReference type="Proteomes" id="UP000011721"/>
    </source>
</evidence>
<dbReference type="AlphaFoldDB" id="M1NJL9"/>
<evidence type="ECO:0000313" key="5">
    <source>
        <dbReference type="EMBL" id="AGF79774.1"/>
    </source>
</evidence>